<dbReference type="AlphaFoldDB" id="A0A6A6K124"/>
<sequence length="170" mass="17963">MLYFSSCWGDSRPSLSSNLTPTFISDSVYTPSLAVSLTLYSTCTARKPKTSAFLEIRIWCSSLTAMGPIGDPSSSCSTSTFIFGVRVSISSSPPFCTHALTNSSRPSRCFVALAARVSLATPVLPLADDTLTVGCPLAVSSRAAPAFARSSALLVPCDLSQVFRRAGILH</sequence>
<keyword evidence="2" id="KW-1185">Reference proteome</keyword>
<evidence type="ECO:0000313" key="1">
    <source>
        <dbReference type="EMBL" id="KAF2281766.1"/>
    </source>
</evidence>
<proteinExistence type="predicted"/>
<comment type="caution">
    <text evidence="1">The sequence shown here is derived from an EMBL/GenBank/DDBJ whole genome shotgun (WGS) entry which is preliminary data.</text>
</comment>
<gene>
    <name evidence="1" type="ORF">GH714_042590</name>
</gene>
<accession>A0A6A6K124</accession>
<dbReference type="EMBL" id="JAAGAX010000511">
    <property type="protein sequence ID" value="KAF2281766.1"/>
    <property type="molecule type" value="Genomic_DNA"/>
</dbReference>
<reference evidence="1 2" key="1">
    <citation type="journal article" date="2020" name="Mol. Plant">
        <title>The Chromosome-Based Rubber Tree Genome Provides New Insights into Spurge Genome Evolution and Rubber Biosynthesis.</title>
        <authorList>
            <person name="Liu J."/>
            <person name="Shi C."/>
            <person name="Shi C.C."/>
            <person name="Li W."/>
            <person name="Zhang Q.J."/>
            <person name="Zhang Y."/>
            <person name="Li K."/>
            <person name="Lu H.F."/>
            <person name="Shi C."/>
            <person name="Zhu S.T."/>
            <person name="Xiao Z.Y."/>
            <person name="Nan H."/>
            <person name="Yue Y."/>
            <person name="Zhu X.G."/>
            <person name="Wu Y."/>
            <person name="Hong X.N."/>
            <person name="Fan G.Y."/>
            <person name="Tong Y."/>
            <person name="Zhang D."/>
            <person name="Mao C.L."/>
            <person name="Liu Y.L."/>
            <person name="Hao S.J."/>
            <person name="Liu W.Q."/>
            <person name="Lv M.Q."/>
            <person name="Zhang H.B."/>
            <person name="Liu Y."/>
            <person name="Hu-Tang G.R."/>
            <person name="Wang J.P."/>
            <person name="Wang J.H."/>
            <person name="Sun Y.H."/>
            <person name="Ni S.B."/>
            <person name="Chen W.B."/>
            <person name="Zhang X.C."/>
            <person name="Jiao Y.N."/>
            <person name="Eichler E.E."/>
            <person name="Li G.H."/>
            <person name="Liu X."/>
            <person name="Gao L.Z."/>
        </authorList>
    </citation>
    <scope>NUCLEOTIDE SEQUENCE [LARGE SCALE GENOMIC DNA]</scope>
    <source>
        <strain evidence="2">cv. GT1</strain>
        <tissue evidence="1">Leaf</tissue>
    </source>
</reference>
<organism evidence="1 2">
    <name type="scientific">Hevea brasiliensis</name>
    <name type="common">Para rubber tree</name>
    <name type="synonym">Siphonia brasiliensis</name>
    <dbReference type="NCBI Taxonomy" id="3981"/>
    <lineage>
        <taxon>Eukaryota</taxon>
        <taxon>Viridiplantae</taxon>
        <taxon>Streptophyta</taxon>
        <taxon>Embryophyta</taxon>
        <taxon>Tracheophyta</taxon>
        <taxon>Spermatophyta</taxon>
        <taxon>Magnoliopsida</taxon>
        <taxon>eudicotyledons</taxon>
        <taxon>Gunneridae</taxon>
        <taxon>Pentapetalae</taxon>
        <taxon>rosids</taxon>
        <taxon>fabids</taxon>
        <taxon>Malpighiales</taxon>
        <taxon>Euphorbiaceae</taxon>
        <taxon>Crotonoideae</taxon>
        <taxon>Micrandreae</taxon>
        <taxon>Hevea</taxon>
    </lineage>
</organism>
<evidence type="ECO:0000313" key="2">
    <source>
        <dbReference type="Proteomes" id="UP000467840"/>
    </source>
</evidence>
<dbReference type="Proteomes" id="UP000467840">
    <property type="component" value="Unassembled WGS sequence"/>
</dbReference>
<protein>
    <submittedName>
        <fullName evidence="1">Uncharacterized protein</fullName>
    </submittedName>
</protein>
<name>A0A6A6K124_HEVBR</name>